<feature type="chain" id="PRO_5044746528" evidence="12">
    <location>
        <begin position="21"/>
        <end position="1137"/>
    </location>
</feature>
<dbReference type="Pfam" id="PF08263">
    <property type="entry name" value="LRRNT_2"/>
    <property type="match status" value="1"/>
</dbReference>
<reference evidence="15" key="1">
    <citation type="submission" date="2024-07" db="EMBL/GenBank/DDBJ databases">
        <title>Two chromosome-level genome assemblies of Korean endemic species Abeliophyllum distichum and Forsythia ovata (Oleaceae).</title>
        <authorList>
            <person name="Jang H."/>
        </authorList>
    </citation>
    <scope>NUCLEOTIDE SEQUENCE [LARGE SCALE GENOMIC DNA]</scope>
</reference>
<comment type="caution">
    <text evidence="14">The sequence shown here is derived from an EMBL/GenBank/DDBJ whole genome shotgun (WGS) entry which is preliminary data.</text>
</comment>
<evidence type="ECO:0000256" key="8">
    <source>
        <dbReference type="ARBA" id="ARBA00022989"/>
    </source>
</evidence>
<feature type="signal peptide" evidence="12">
    <location>
        <begin position="1"/>
        <end position="20"/>
    </location>
</feature>
<evidence type="ECO:0000313" key="15">
    <source>
        <dbReference type="Proteomes" id="UP001604277"/>
    </source>
</evidence>
<dbReference type="FunFam" id="3.80.10.10:FF:000041">
    <property type="entry name" value="LRR receptor-like serine/threonine-protein kinase ERECTA"/>
    <property type="match status" value="3"/>
</dbReference>
<dbReference type="GO" id="GO:0006952">
    <property type="term" value="P:defense response"/>
    <property type="evidence" value="ECO:0007669"/>
    <property type="project" value="UniProtKB-ARBA"/>
</dbReference>
<dbReference type="SMART" id="SM00369">
    <property type="entry name" value="LRR_TYP"/>
    <property type="match status" value="11"/>
</dbReference>
<keyword evidence="9 11" id="KW-0472">Membrane</keyword>
<keyword evidence="3" id="KW-1003">Cell membrane</keyword>
<evidence type="ECO:0000256" key="12">
    <source>
        <dbReference type="SAM" id="SignalP"/>
    </source>
</evidence>
<feature type="domain" description="Leucine-rich repeat-containing N-terminal plant-type" evidence="13">
    <location>
        <begin position="32"/>
        <end position="73"/>
    </location>
</feature>
<protein>
    <submittedName>
        <fullName evidence="14">Receptor like protein 7</fullName>
    </submittedName>
</protein>
<accession>A0ABD1TAT3</accession>
<keyword evidence="4" id="KW-0433">Leucine-rich repeat</keyword>
<dbReference type="SUPFAM" id="SSF52058">
    <property type="entry name" value="L domain-like"/>
    <property type="match status" value="3"/>
</dbReference>
<evidence type="ECO:0000256" key="5">
    <source>
        <dbReference type="ARBA" id="ARBA00022692"/>
    </source>
</evidence>
<evidence type="ECO:0000256" key="10">
    <source>
        <dbReference type="ARBA" id="ARBA00023180"/>
    </source>
</evidence>
<dbReference type="Pfam" id="PF13855">
    <property type="entry name" value="LRR_8"/>
    <property type="match status" value="5"/>
</dbReference>
<dbReference type="PANTHER" id="PTHR48061">
    <property type="entry name" value="LEUCINE-RICH REPEAT RECEPTOR PROTEIN KINASE EMS1-LIKE-RELATED"/>
    <property type="match status" value="1"/>
</dbReference>
<evidence type="ECO:0000256" key="7">
    <source>
        <dbReference type="ARBA" id="ARBA00022737"/>
    </source>
</evidence>
<evidence type="ECO:0000256" key="11">
    <source>
        <dbReference type="SAM" id="Phobius"/>
    </source>
</evidence>
<name>A0ABD1TAT3_9LAMI</name>
<keyword evidence="6 12" id="KW-0732">Signal</keyword>
<feature type="transmembrane region" description="Helical" evidence="11">
    <location>
        <begin position="1004"/>
        <end position="1027"/>
    </location>
</feature>
<sequence length="1137" mass="126629">MSNLLFSWIFLISLFQILSGRNTVLVCGLCLDHQRSLLIQFNKSITFNPTVSIKLVTWNQSEDCCTWNGIVCDSSGHVISLELDNESISGGIENSTSLFGFQYLEKLNLAFNRFNNIQIPKGIYNLANLTYLNLSNAGFVGQIPIEVSRMTRLVTLDLSTLFPGSKPLKLENPNLKTLVQSLKELRELYLDGVNISAPGSDWCPALSSSLPNLSNLSLSNCHLSGPIDSSFSQLRHLSVLRLDNNNLSTSIPGFFANFSKLTSLSLSSCSLQGFFPDKIFQVPTLQNLDLSNNELLNGNLPQFPQRGSFRRIILSYTNFSGPMPDSIGNLGMLSRIDLSNCNFSGYIPSTITNLTELVYLDFSSNNLTGLVPLFNMSKKLTHIDLSRNDLNGSLSSMHFEGLNDLVYMNLGYNSLNGSIPPALFALPSLQKLQLSNNQFGGKVNEFSSTSSSQLDTLDLSSNLIEGPIPEFFFELRKLNVLVLSSNFFNGTVQMENFQNLQNLTRLELAHNRLSINASSSSTRSPFPQLTRLSLASCKLQRFPDLRNQSKMFFLDLSDNQIKGEIPNWIWEVGNRSLSHLNLSYNLLQHLQKPYKIPDLSILDIHSNQLQGDLPIPPPSAILIDYSGNNFNNSIPADIGNILSVASFISLSNNSLTGAIPESLCNATSYLQVLDLSNNSLSGTIPNCLLSSQNLGVLNLGRNNLRGSIPNTFSSSCGLRTLDLRRNNLSGQIPESLANCKLLEVVTVGNNYIEDVFPCMLKNSSNLRVLVLRSNRFNGDLRCYPGANNSWRTLQIIDIAFNNFSGYLSPKCFLSWRGMMLDNDAQLEHNHLKFKFLNLNNFYYQDTVTVTIKGLELELVKILTVFTSIDFSCNNFEGEIPETVGDLSSLYILNLSHNALTGPIPKSIGNLTQLGSLDLSKNQLTGEIPQELTSLTFLSFLNLSYNRLFGMIPLGSQFQTFEAASYEGNMGLCGFPLNRSCKDNKSVPKSAPKSAPISTSIDFEWQFIFTGLGFGVGAALIIAPLAFVQKWREQCHKQMEQLIKLIFPRYGFSYVRYDGKVKAAEKIEDETTDEEDDDDEDEIEDDTFRGRYCVFCTKFDIQRKNAVHNPKCTCHYSPPMFYSSPTSSSPSSLLVIYR</sequence>
<dbReference type="AlphaFoldDB" id="A0ABD1TAT3"/>
<dbReference type="Gene3D" id="3.80.10.10">
    <property type="entry name" value="Ribonuclease Inhibitor"/>
    <property type="match status" value="6"/>
</dbReference>
<dbReference type="EMBL" id="JBFOLJ010000009">
    <property type="protein sequence ID" value="KAL2509847.1"/>
    <property type="molecule type" value="Genomic_DNA"/>
</dbReference>
<keyword evidence="10" id="KW-0325">Glycoprotein</keyword>
<comment type="subcellular location">
    <subcellularLocation>
        <location evidence="1">Cell membrane</location>
        <topology evidence="1">Single-pass type I membrane protein</topology>
    </subcellularLocation>
</comment>
<dbReference type="GO" id="GO:0005886">
    <property type="term" value="C:plasma membrane"/>
    <property type="evidence" value="ECO:0007669"/>
    <property type="project" value="UniProtKB-SubCell"/>
</dbReference>
<evidence type="ECO:0000256" key="4">
    <source>
        <dbReference type="ARBA" id="ARBA00022614"/>
    </source>
</evidence>
<dbReference type="PRINTS" id="PR00019">
    <property type="entry name" value="LEURICHRPT"/>
</dbReference>
<dbReference type="InterPro" id="IPR032675">
    <property type="entry name" value="LRR_dom_sf"/>
</dbReference>
<evidence type="ECO:0000313" key="14">
    <source>
        <dbReference type="EMBL" id="KAL2509847.1"/>
    </source>
</evidence>
<keyword evidence="7" id="KW-0677">Repeat</keyword>
<evidence type="ECO:0000259" key="13">
    <source>
        <dbReference type="Pfam" id="PF08263"/>
    </source>
</evidence>
<proteinExistence type="inferred from homology"/>
<evidence type="ECO:0000256" key="1">
    <source>
        <dbReference type="ARBA" id="ARBA00004251"/>
    </source>
</evidence>
<keyword evidence="8 11" id="KW-1133">Transmembrane helix</keyword>
<dbReference type="FunFam" id="3.80.10.10:FF:000095">
    <property type="entry name" value="LRR receptor-like serine/threonine-protein kinase GSO1"/>
    <property type="match status" value="1"/>
</dbReference>
<dbReference type="Proteomes" id="UP001604277">
    <property type="component" value="Unassembled WGS sequence"/>
</dbReference>
<organism evidence="14 15">
    <name type="scientific">Forsythia ovata</name>
    <dbReference type="NCBI Taxonomy" id="205694"/>
    <lineage>
        <taxon>Eukaryota</taxon>
        <taxon>Viridiplantae</taxon>
        <taxon>Streptophyta</taxon>
        <taxon>Embryophyta</taxon>
        <taxon>Tracheophyta</taxon>
        <taxon>Spermatophyta</taxon>
        <taxon>Magnoliopsida</taxon>
        <taxon>eudicotyledons</taxon>
        <taxon>Gunneridae</taxon>
        <taxon>Pentapetalae</taxon>
        <taxon>asterids</taxon>
        <taxon>lamiids</taxon>
        <taxon>Lamiales</taxon>
        <taxon>Oleaceae</taxon>
        <taxon>Forsythieae</taxon>
        <taxon>Forsythia</taxon>
    </lineage>
</organism>
<keyword evidence="14" id="KW-0675">Receptor</keyword>
<dbReference type="InterPro" id="IPR003591">
    <property type="entry name" value="Leu-rich_rpt_typical-subtyp"/>
</dbReference>
<gene>
    <name evidence="14" type="ORF">Fot_33494</name>
</gene>
<dbReference type="InterPro" id="IPR013210">
    <property type="entry name" value="LRR_N_plant-typ"/>
</dbReference>
<evidence type="ECO:0000256" key="9">
    <source>
        <dbReference type="ARBA" id="ARBA00023136"/>
    </source>
</evidence>
<evidence type="ECO:0000256" key="3">
    <source>
        <dbReference type="ARBA" id="ARBA00022475"/>
    </source>
</evidence>
<dbReference type="PANTHER" id="PTHR48061:SF2">
    <property type="entry name" value="RECEPTOR LIKE PROTEIN 30-LIKE"/>
    <property type="match status" value="1"/>
</dbReference>
<dbReference type="GO" id="GO:0051707">
    <property type="term" value="P:response to other organism"/>
    <property type="evidence" value="ECO:0007669"/>
    <property type="project" value="UniProtKB-ARBA"/>
</dbReference>
<dbReference type="InterPro" id="IPR001611">
    <property type="entry name" value="Leu-rich_rpt"/>
</dbReference>
<evidence type="ECO:0000256" key="6">
    <source>
        <dbReference type="ARBA" id="ARBA00022729"/>
    </source>
</evidence>
<comment type="similarity">
    <text evidence="2">Belongs to the RLP family.</text>
</comment>
<keyword evidence="15" id="KW-1185">Reference proteome</keyword>
<evidence type="ECO:0000256" key="2">
    <source>
        <dbReference type="ARBA" id="ARBA00009592"/>
    </source>
</evidence>
<dbReference type="InterPro" id="IPR046956">
    <property type="entry name" value="RLP23-like"/>
</dbReference>
<keyword evidence="5 11" id="KW-0812">Transmembrane</keyword>
<dbReference type="Pfam" id="PF00560">
    <property type="entry name" value="LRR_1"/>
    <property type="match status" value="3"/>
</dbReference>